<organism evidence="1 2">
    <name type="scientific">Dunaliella salina</name>
    <name type="common">Green alga</name>
    <name type="synonym">Protococcus salinus</name>
    <dbReference type="NCBI Taxonomy" id="3046"/>
    <lineage>
        <taxon>Eukaryota</taxon>
        <taxon>Viridiplantae</taxon>
        <taxon>Chlorophyta</taxon>
        <taxon>core chlorophytes</taxon>
        <taxon>Chlorophyceae</taxon>
        <taxon>CS clade</taxon>
        <taxon>Chlamydomonadales</taxon>
        <taxon>Dunaliellaceae</taxon>
        <taxon>Dunaliella</taxon>
    </lineage>
</organism>
<evidence type="ECO:0000313" key="2">
    <source>
        <dbReference type="Proteomes" id="UP000815325"/>
    </source>
</evidence>
<name>A0ABQ7GBU6_DUNSA</name>
<sequence length="153" mass="16992">MSVTELRSFLELAGAGDELRACREKAEMLAAAKTRANAWEVRRVLTAKKVFPHEPAFMAALLRCDPAQIQVWKQRACVVSDLSTCYATLFCCDSAAVHMKIGGELQRLLCCVAVVHMNIGGHAAAASFLQWFRWRSVVKVWLQQRLSVVSLGL</sequence>
<comment type="caution">
    <text evidence="1">The sequence shown here is derived from an EMBL/GenBank/DDBJ whole genome shotgun (WGS) entry which is preliminary data.</text>
</comment>
<accession>A0ABQ7GBU6</accession>
<proteinExistence type="predicted"/>
<keyword evidence="2" id="KW-1185">Reference proteome</keyword>
<dbReference type="EMBL" id="MU069899">
    <property type="protein sequence ID" value="KAF5832083.1"/>
    <property type="molecule type" value="Genomic_DNA"/>
</dbReference>
<evidence type="ECO:0000313" key="1">
    <source>
        <dbReference type="EMBL" id="KAF5832083.1"/>
    </source>
</evidence>
<gene>
    <name evidence="1" type="ORF">DUNSADRAFT_12173</name>
</gene>
<reference evidence="1" key="1">
    <citation type="submission" date="2017-08" db="EMBL/GenBank/DDBJ databases">
        <authorList>
            <person name="Polle J.E."/>
            <person name="Barry K."/>
            <person name="Cushman J."/>
            <person name="Schmutz J."/>
            <person name="Tran D."/>
            <person name="Hathwaick L.T."/>
            <person name="Yim W.C."/>
            <person name="Jenkins J."/>
            <person name="Mckie-Krisberg Z.M."/>
            <person name="Prochnik S."/>
            <person name="Lindquist E."/>
            <person name="Dockter R.B."/>
            <person name="Adam C."/>
            <person name="Molina H."/>
            <person name="Bunkerborg J."/>
            <person name="Jin E."/>
            <person name="Buchheim M."/>
            <person name="Magnuson J."/>
        </authorList>
    </citation>
    <scope>NUCLEOTIDE SEQUENCE</scope>
    <source>
        <strain evidence="1">CCAP 19/18</strain>
    </source>
</reference>
<dbReference type="Proteomes" id="UP000815325">
    <property type="component" value="Unassembled WGS sequence"/>
</dbReference>
<protein>
    <submittedName>
        <fullName evidence="1">Uncharacterized protein</fullName>
    </submittedName>
</protein>